<dbReference type="InterPro" id="IPR036637">
    <property type="entry name" value="Phosphohistidine_dom_sf"/>
</dbReference>
<dbReference type="KEGG" id="uli:ETAA1_21680"/>
<proteinExistence type="predicted"/>
<dbReference type="GO" id="GO:0005524">
    <property type="term" value="F:ATP binding"/>
    <property type="evidence" value="ECO:0007669"/>
    <property type="project" value="InterPro"/>
</dbReference>
<evidence type="ECO:0000313" key="3">
    <source>
        <dbReference type="EMBL" id="QDU20223.1"/>
    </source>
</evidence>
<dbReference type="Gene3D" id="3.30.1490.20">
    <property type="entry name" value="ATP-grasp fold, A domain"/>
    <property type="match status" value="2"/>
</dbReference>
<evidence type="ECO:0000313" key="4">
    <source>
        <dbReference type="Proteomes" id="UP000319576"/>
    </source>
</evidence>
<dbReference type="InterPro" id="IPR013815">
    <property type="entry name" value="ATP_grasp_subdomain_1"/>
</dbReference>
<dbReference type="SUPFAM" id="SSF52009">
    <property type="entry name" value="Phosphohistidine domain"/>
    <property type="match status" value="1"/>
</dbReference>
<organism evidence="3 4">
    <name type="scientific">Urbifossiella limnaea</name>
    <dbReference type="NCBI Taxonomy" id="2528023"/>
    <lineage>
        <taxon>Bacteria</taxon>
        <taxon>Pseudomonadati</taxon>
        <taxon>Planctomycetota</taxon>
        <taxon>Planctomycetia</taxon>
        <taxon>Gemmatales</taxon>
        <taxon>Gemmataceae</taxon>
        <taxon>Urbifossiella</taxon>
    </lineage>
</organism>
<dbReference type="InterPro" id="IPR002192">
    <property type="entry name" value="PPDK_AMP/ATP-bd"/>
</dbReference>
<name>A0A517XRW4_9BACT</name>
<dbReference type="InterPro" id="IPR051549">
    <property type="entry name" value="PEP_Utilizing_Enz"/>
</dbReference>
<evidence type="ECO:0000259" key="1">
    <source>
        <dbReference type="Pfam" id="PF00391"/>
    </source>
</evidence>
<keyword evidence="3" id="KW-0808">Transferase</keyword>
<protein>
    <submittedName>
        <fullName evidence="3">Phosphoenolpyruvate synthase</fullName>
        <ecNumber evidence="3">2.7.9.2</ecNumber>
    </submittedName>
</protein>
<accession>A0A517XRW4</accession>
<dbReference type="EMBL" id="CP036273">
    <property type="protein sequence ID" value="QDU20223.1"/>
    <property type="molecule type" value="Genomic_DNA"/>
</dbReference>
<gene>
    <name evidence="3" type="primary">ppsA_1</name>
    <name evidence="3" type="ORF">ETAA1_21680</name>
</gene>
<keyword evidence="4" id="KW-1185">Reference proteome</keyword>
<dbReference type="PANTHER" id="PTHR43615">
    <property type="entry name" value="PHOSPHOENOLPYRUVATE SYNTHASE-RELATED"/>
    <property type="match status" value="1"/>
</dbReference>
<dbReference type="Gene3D" id="3.30.470.20">
    <property type="entry name" value="ATP-grasp fold, B domain"/>
    <property type="match status" value="1"/>
</dbReference>
<feature type="domain" description="Pyruvate phosphate dikinase AMP/ATP-binding" evidence="2">
    <location>
        <begin position="67"/>
        <end position="283"/>
    </location>
</feature>
<reference evidence="3 4" key="1">
    <citation type="submission" date="2019-02" db="EMBL/GenBank/DDBJ databases">
        <title>Deep-cultivation of Planctomycetes and their phenomic and genomic characterization uncovers novel biology.</title>
        <authorList>
            <person name="Wiegand S."/>
            <person name="Jogler M."/>
            <person name="Boedeker C."/>
            <person name="Pinto D."/>
            <person name="Vollmers J."/>
            <person name="Rivas-Marin E."/>
            <person name="Kohn T."/>
            <person name="Peeters S.H."/>
            <person name="Heuer A."/>
            <person name="Rast P."/>
            <person name="Oberbeckmann S."/>
            <person name="Bunk B."/>
            <person name="Jeske O."/>
            <person name="Meyerdierks A."/>
            <person name="Storesund J.E."/>
            <person name="Kallscheuer N."/>
            <person name="Luecker S."/>
            <person name="Lage O.M."/>
            <person name="Pohl T."/>
            <person name="Merkel B.J."/>
            <person name="Hornburger P."/>
            <person name="Mueller R.-W."/>
            <person name="Bruemmer F."/>
            <person name="Labrenz M."/>
            <person name="Spormann A.M."/>
            <person name="Op den Camp H."/>
            <person name="Overmann J."/>
            <person name="Amann R."/>
            <person name="Jetten M.S.M."/>
            <person name="Mascher T."/>
            <person name="Medema M.H."/>
            <person name="Devos D.P."/>
            <person name="Kaster A.-K."/>
            <person name="Ovreas L."/>
            <person name="Rohde M."/>
            <person name="Galperin M.Y."/>
            <person name="Jogler C."/>
        </authorList>
    </citation>
    <scope>NUCLEOTIDE SEQUENCE [LARGE SCALE GENOMIC DNA]</scope>
    <source>
        <strain evidence="3 4">ETA_A1</strain>
    </source>
</reference>
<evidence type="ECO:0000259" key="2">
    <source>
        <dbReference type="Pfam" id="PF01326"/>
    </source>
</evidence>
<dbReference type="Gene3D" id="3.50.30.10">
    <property type="entry name" value="Phosphohistidine domain"/>
    <property type="match status" value="1"/>
</dbReference>
<dbReference type="RefSeq" id="WP_145237412.1">
    <property type="nucleotide sequence ID" value="NZ_CP036273.1"/>
</dbReference>
<dbReference type="AlphaFoldDB" id="A0A517XRW4"/>
<dbReference type="InterPro" id="IPR008279">
    <property type="entry name" value="PEP-util_enz_mobile_dom"/>
</dbReference>
<keyword evidence="3" id="KW-0670">Pyruvate</keyword>
<dbReference type="EC" id="2.7.9.2" evidence="3"/>
<dbReference type="OrthoDB" id="9765468at2"/>
<sequence>MSDLLPFLSVTAADAPRVGGKGFSLGRSIAADLPVPPGFVVTTDAYRRLQPTGVHSDAAFVTSFAEYLRQLGDCPVAVRSSATGEDGSEASFAGQQETILGVRGLDAVLDAVERCWASLHTERAKAYRAKQGVDDSDLAMAVVVQELVPADAAGVLFTRDPLDTTGRRMLVEAAWGLGEVVVSGRVTPDRFTLDRDSGAVLDRRLGAKDVRVGVAGEEAVSDADRARFCLSDSELSRLADLGRRVEAFDGEPRDIEWAVAGGRVYLLQSRPITVATAADRETALRESVEDLRAKAAPGGTVWVRYNLSEVLPAPTPMTWGVVQRLLAADGGFGAMNRDLGAPPDPGLGALSAFDLVAGRPMANLSRMPRMQGAHPPFEYPFAALKADPRKALDPKPTLNPLAGGGLMGWLRLPATVWRLTRLMSRTKREAETFAERFTTEIVPPFVAAAREALARDWARVPSSALVAAVQEWTQRTLVDFARHSLKPTVFADLCWSTLVERLKPAMGDERARAAVGELSLGAQPPADAHLAGGLRDLAAGTLGREEFLERFGHRGPNEMELSQPRWAEVPHQLDALVRSGDGHRSQPAGATESWDRVAAEAKLTGTAKAQAGVWVNRLRTYLGLREAAKHYLLLGYAVIRRALVTIDRRYGFHGGVFYLLPDELPLVIADCYTDLAPGIAQRRKRRQAELSLEVPPVLFSDDLEAIGRPLPAPDGGDVLTGVALSAGTAEGPALVLTEPTAPPTEGGYVLVCPSTDPAWVPLFARAAGLVMETGGVLSHGAIVAREFGLPAVAGLPGAVRRLRTGQRVRVDGGCGTVTVLE</sequence>
<dbReference type="Pfam" id="PF01326">
    <property type="entry name" value="PPDK_N"/>
    <property type="match status" value="1"/>
</dbReference>
<dbReference type="GO" id="GO:0008986">
    <property type="term" value="F:pyruvate, water dikinase activity"/>
    <property type="evidence" value="ECO:0007669"/>
    <property type="project" value="UniProtKB-EC"/>
</dbReference>
<dbReference type="Proteomes" id="UP000319576">
    <property type="component" value="Chromosome"/>
</dbReference>
<feature type="domain" description="PEP-utilising enzyme mobile" evidence="1">
    <location>
        <begin position="746"/>
        <end position="814"/>
    </location>
</feature>
<dbReference type="Pfam" id="PF00391">
    <property type="entry name" value="PEP-utilizers"/>
    <property type="match status" value="1"/>
</dbReference>
<dbReference type="PANTHER" id="PTHR43615:SF1">
    <property type="entry name" value="PPDK_N DOMAIN-CONTAINING PROTEIN"/>
    <property type="match status" value="1"/>
</dbReference>
<dbReference type="SUPFAM" id="SSF56059">
    <property type="entry name" value="Glutathione synthetase ATP-binding domain-like"/>
    <property type="match status" value="1"/>
</dbReference>